<evidence type="ECO:0000313" key="1">
    <source>
        <dbReference type="EMBL" id="RVW71108.1"/>
    </source>
</evidence>
<dbReference type="AlphaFoldDB" id="A0A438GFZ2"/>
<dbReference type="EMBL" id="QGNW01000446">
    <property type="protein sequence ID" value="RVW71108.1"/>
    <property type="molecule type" value="Genomic_DNA"/>
</dbReference>
<gene>
    <name evidence="1" type="ORF">CK203_061191</name>
</gene>
<reference evidence="1 2" key="1">
    <citation type="journal article" date="2018" name="PLoS Genet.">
        <title>Population sequencing reveals clonal diversity and ancestral inbreeding in the grapevine cultivar Chardonnay.</title>
        <authorList>
            <person name="Roach M.J."/>
            <person name="Johnson D.L."/>
            <person name="Bohlmann J."/>
            <person name="van Vuuren H.J."/>
            <person name="Jones S.J."/>
            <person name="Pretorius I.S."/>
            <person name="Schmidt S.A."/>
            <person name="Borneman A.R."/>
        </authorList>
    </citation>
    <scope>NUCLEOTIDE SEQUENCE [LARGE SCALE GENOMIC DNA]</scope>
    <source>
        <strain evidence="2">cv. Chardonnay</strain>
        <tissue evidence="1">Leaf</tissue>
    </source>
</reference>
<name>A0A438GFZ2_VITVI</name>
<organism evidence="1 2">
    <name type="scientific">Vitis vinifera</name>
    <name type="common">Grape</name>
    <dbReference type="NCBI Taxonomy" id="29760"/>
    <lineage>
        <taxon>Eukaryota</taxon>
        <taxon>Viridiplantae</taxon>
        <taxon>Streptophyta</taxon>
        <taxon>Embryophyta</taxon>
        <taxon>Tracheophyta</taxon>
        <taxon>Spermatophyta</taxon>
        <taxon>Magnoliopsida</taxon>
        <taxon>eudicotyledons</taxon>
        <taxon>Gunneridae</taxon>
        <taxon>Pentapetalae</taxon>
        <taxon>rosids</taxon>
        <taxon>Vitales</taxon>
        <taxon>Vitaceae</taxon>
        <taxon>Viteae</taxon>
        <taxon>Vitis</taxon>
    </lineage>
</organism>
<protein>
    <submittedName>
        <fullName evidence="1">Uncharacterized protein</fullName>
    </submittedName>
</protein>
<dbReference type="Proteomes" id="UP000288805">
    <property type="component" value="Unassembled WGS sequence"/>
</dbReference>
<evidence type="ECO:0000313" key="2">
    <source>
        <dbReference type="Proteomes" id="UP000288805"/>
    </source>
</evidence>
<sequence>MCGGDDHLAWKCPVSSKACRGLHTAGGIGSSFSVWIYHLGLEYRGAQYLVLHTLQDWFFILSVDLSSWCIKQLRVSDSSSTWDDLDSILVPVYQPSSGCLTLRGTRALVVHVYSSSTLQYYDEGPWVRRVTDDHHVSLSLSGATHISFASLESSRRGHGMTLA</sequence>
<accession>A0A438GFZ2</accession>
<comment type="caution">
    <text evidence="1">The sequence shown here is derived from an EMBL/GenBank/DDBJ whole genome shotgun (WGS) entry which is preliminary data.</text>
</comment>
<proteinExistence type="predicted"/>